<evidence type="ECO:0000256" key="2">
    <source>
        <dbReference type="ARBA" id="ARBA00015195"/>
    </source>
</evidence>
<dbReference type="InterPro" id="IPR007838">
    <property type="entry name" value="Cell_div_ZapA-like"/>
</dbReference>
<dbReference type="GO" id="GO:0005829">
    <property type="term" value="C:cytosol"/>
    <property type="evidence" value="ECO:0007669"/>
    <property type="project" value="TreeGrafter"/>
</dbReference>
<dbReference type="GO" id="GO:0000921">
    <property type="term" value="P:septin ring assembly"/>
    <property type="evidence" value="ECO:0007669"/>
    <property type="project" value="TreeGrafter"/>
</dbReference>
<evidence type="ECO:0000313" key="12">
    <source>
        <dbReference type="Proteomes" id="UP000242243"/>
    </source>
</evidence>
<dbReference type="NCBIfam" id="NF010724">
    <property type="entry name" value="PRK14126.1"/>
    <property type="match status" value="1"/>
</dbReference>
<dbReference type="Pfam" id="PF05164">
    <property type="entry name" value="ZapA"/>
    <property type="match status" value="1"/>
</dbReference>
<name>A0A1I5L4G0_9BACI</name>
<evidence type="ECO:0000313" key="13">
    <source>
        <dbReference type="Proteomes" id="UP000321547"/>
    </source>
</evidence>
<gene>
    <name evidence="10" type="primary">zapA</name>
    <name evidence="10" type="ORF">HHA03_01600</name>
    <name evidence="11" type="ORF">SAMN05421839_101175</name>
</gene>
<evidence type="ECO:0000256" key="4">
    <source>
        <dbReference type="ARBA" id="ARBA00022618"/>
    </source>
</evidence>
<sequence>MTQVKKTRANVDIYGKNYTLVGDEDLHHMRMIASVVDDKMREIYQANKSLDTTRLAVLTAVNTMNDYLKLKEAYDALEQKLNKKED</sequence>
<dbReference type="Proteomes" id="UP000242243">
    <property type="component" value="Unassembled WGS sequence"/>
</dbReference>
<keyword evidence="5" id="KW-0717">Septation</keyword>
<evidence type="ECO:0000256" key="1">
    <source>
        <dbReference type="ARBA" id="ARBA00004496"/>
    </source>
</evidence>
<proteinExistence type="predicted"/>
<keyword evidence="13" id="KW-1185">Reference proteome</keyword>
<accession>A0A1I5L4G0</accession>
<evidence type="ECO:0000256" key="8">
    <source>
        <dbReference type="ARBA" id="ARBA00026068"/>
    </source>
</evidence>
<keyword evidence="4 11" id="KW-0132">Cell division</keyword>
<dbReference type="EMBL" id="BJWI01000001">
    <property type="protein sequence ID" value="GEM00628.1"/>
    <property type="molecule type" value="Genomic_DNA"/>
</dbReference>
<comment type="subunit">
    <text evidence="8">Homodimer. Interacts with FtsZ.</text>
</comment>
<dbReference type="STRING" id="306540.SAMN05421839_101175"/>
<reference evidence="10 13" key="2">
    <citation type="submission" date="2019-07" db="EMBL/GenBank/DDBJ databases">
        <title>Whole genome shotgun sequence of Halolactibacillus halophilus NBRC 100868.</title>
        <authorList>
            <person name="Hosoyama A."/>
            <person name="Uohara A."/>
            <person name="Ohji S."/>
            <person name="Ichikawa N."/>
        </authorList>
    </citation>
    <scope>NUCLEOTIDE SEQUENCE [LARGE SCALE GENOMIC DNA]</scope>
    <source>
        <strain evidence="10 13">NBRC 100868</strain>
    </source>
</reference>
<evidence type="ECO:0000256" key="7">
    <source>
        <dbReference type="ARBA" id="ARBA00024910"/>
    </source>
</evidence>
<dbReference type="GO" id="GO:0000917">
    <property type="term" value="P:division septum assembly"/>
    <property type="evidence" value="ECO:0007669"/>
    <property type="project" value="UniProtKB-KW"/>
</dbReference>
<dbReference type="InterPro" id="IPR053712">
    <property type="entry name" value="Bac_CellDiv_Activator"/>
</dbReference>
<evidence type="ECO:0000313" key="11">
    <source>
        <dbReference type="EMBL" id="SFO91661.1"/>
    </source>
</evidence>
<protein>
    <recommendedName>
        <fullName evidence="2">Cell division protein ZapA</fullName>
    </recommendedName>
    <alternativeName>
        <fullName evidence="9">Z ring-associated protein ZapA</fullName>
    </alternativeName>
</protein>
<comment type="function">
    <text evidence="7">Activator of cell division through the inhibition of FtsZ GTPase activity, therefore promoting FtsZ assembly into bundles of protofilaments necessary for the formation of the division Z ring. It is recruited early at mid-cell but it is not essential for cell division.</text>
</comment>
<dbReference type="PANTHER" id="PTHR34981">
    <property type="entry name" value="CELL DIVISION PROTEIN ZAPA"/>
    <property type="match status" value="1"/>
</dbReference>
<dbReference type="PANTHER" id="PTHR34981:SF1">
    <property type="entry name" value="CELL DIVISION PROTEIN ZAPA"/>
    <property type="match status" value="1"/>
</dbReference>
<dbReference type="GO" id="GO:0032153">
    <property type="term" value="C:cell division site"/>
    <property type="evidence" value="ECO:0007669"/>
    <property type="project" value="TreeGrafter"/>
</dbReference>
<dbReference type="AlphaFoldDB" id="A0A1I5L4G0"/>
<dbReference type="GO" id="GO:0043093">
    <property type="term" value="P:FtsZ-dependent cytokinesis"/>
    <property type="evidence" value="ECO:0007669"/>
    <property type="project" value="TreeGrafter"/>
</dbReference>
<evidence type="ECO:0000256" key="9">
    <source>
        <dbReference type="ARBA" id="ARBA00033158"/>
    </source>
</evidence>
<dbReference type="GO" id="GO:0030428">
    <property type="term" value="C:cell septum"/>
    <property type="evidence" value="ECO:0007669"/>
    <property type="project" value="TreeGrafter"/>
</dbReference>
<dbReference type="EMBL" id="FOXC01000001">
    <property type="protein sequence ID" value="SFO91661.1"/>
    <property type="molecule type" value="Genomic_DNA"/>
</dbReference>
<evidence type="ECO:0000256" key="5">
    <source>
        <dbReference type="ARBA" id="ARBA00023210"/>
    </source>
</evidence>
<reference evidence="11 12" key="1">
    <citation type="submission" date="2016-10" db="EMBL/GenBank/DDBJ databases">
        <authorList>
            <person name="de Groot N.N."/>
        </authorList>
    </citation>
    <scope>NUCLEOTIDE SEQUENCE [LARGE SCALE GENOMIC DNA]</scope>
    <source>
        <strain evidence="11 12">DSM 17073</strain>
    </source>
</reference>
<evidence type="ECO:0000256" key="6">
    <source>
        <dbReference type="ARBA" id="ARBA00023306"/>
    </source>
</evidence>
<organism evidence="11 12">
    <name type="scientific">Halolactibacillus halophilus</name>
    <dbReference type="NCBI Taxonomy" id="306540"/>
    <lineage>
        <taxon>Bacteria</taxon>
        <taxon>Bacillati</taxon>
        <taxon>Bacillota</taxon>
        <taxon>Bacilli</taxon>
        <taxon>Bacillales</taxon>
        <taxon>Bacillaceae</taxon>
        <taxon>Halolactibacillus</taxon>
    </lineage>
</organism>
<comment type="subcellular location">
    <subcellularLocation>
        <location evidence="1">Cytoplasm</location>
    </subcellularLocation>
</comment>
<dbReference type="Proteomes" id="UP000321547">
    <property type="component" value="Unassembled WGS sequence"/>
</dbReference>
<keyword evidence="6" id="KW-0131">Cell cycle</keyword>
<keyword evidence="3" id="KW-0963">Cytoplasm</keyword>
<dbReference type="SUPFAM" id="SSF102829">
    <property type="entry name" value="Cell division protein ZapA-like"/>
    <property type="match status" value="1"/>
</dbReference>
<evidence type="ECO:0000256" key="3">
    <source>
        <dbReference type="ARBA" id="ARBA00022490"/>
    </source>
</evidence>
<dbReference type="OrthoDB" id="9808604at2"/>
<dbReference type="RefSeq" id="WP_089829405.1">
    <property type="nucleotide sequence ID" value="NZ_BJWI01000001.1"/>
</dbReference>
<evidence type="ECO:0000313" key="10">
    <source>
        <dbReference type="EMBL" id="GEM00628.1"/>
    </source>
</evidence>
<dbReference type="InterPro" id="IPR036192">
    <property type="entry name" value="Cell_div_ZapA-like_sf"/>
</dbReference>
<dbReference type="Gene3D" id="6.10.250.790">
    <property type="match status" value="1"/>
</dbReference>